<dbReference type="AlphaFoldDB" id="A0A9W7FYM3"/>
<dbReference type="Proteomes" id="UP001165065">
    <property type="component" value="Unassembled WGS sequence"/>
</dbReference>
<dbReference type="EMBL" id="BRYA01000566">
    <property type="protein sequence ID" value="GMI23329.1"/>
    <property type="molecule type" value="Genomic_DNA"/>
</dbReference>
<evidence type="ECO:0000256" key="1">
    <source>
        <dbReference type="SAM" id="MobiDB-lite"/>
    </source>
</evidence>
<evidence type="ECO:0000313" key="3">
    <source>
        <dbReference type="Proteomes" id="UP001165065"/>
    </source>
</evidence>
<gene>
    <name evidence="2" type="ORF">TrCOL_g12053</name>
</gene>
<sequence>MERVLGPRFRRVPEYMQGGAPAARAALRPEEEGVGFDFDWEAEEEEDEEDDEEEEPAAEDDRDEFMFEVPRFPSGIGTRFA</sequence>
<protein>
    <submittedName>
        <fullName evidence="2">Uncharacterized protein</fullName>
    </submittedName>
</protein>
<proteinExistence type="predicted"/>
<comment type="caution">
    <text evidence="2">The sequence shown here is derived from an EMBL/GenBank/DDBJ whole genome shotgun (WGS) entry which is preliminary data.</text>
</comment>
<name>A0A9W7FYM3_9STRA</name>
<keyword evidence="3" id="KW-1185">Reference proteome</keyword>
<feature type="region of interest" description="Disordered" evidence="1">
    <location>
        <begin position="20"/>
        <end position="81"/>
    </location>
</feature>
<accession>A0A9W7FYM3</accession>
<organism evidence="2 3">
    <name type="scientific">Triparma columacea</name>
    <dbReference type="NCBI Taxonomy" id="722753"/>
    <lineage>
        <taxon>Eukaryota</taxon>
        <taxon>Sar</taxon>
        <taxon>Stramenopiles</taxon>
        <taxon>Ochrophyta</taxon>
        <taxon>Bolidophyceae</taxon>
        <taxon>Parmales</taxon>
        <taxon>Triparmaceae</taxon>
        <taxon>Triparma</taxon>
    </lineage>
</organism>
<evidence type="ECO:0000313" key="2">
    <source>
        <dbReference type="EMBL" id="GMI23329.1"/>
    </source>
</evidence>
<feature type="compositionally biased region" description="Acidic residues" evidence="1">
    <location>
        <begin position="32"/>
        <end position="63"/>
    </location>
</feature>
<reference evidence="3" key="1">
    <citation type="journal article" date="2023" name="Commun. Biol.">
        <title>Genome analysis of Parmales, the sister group of diatoms, reveals the evolutionary specialization of diatoms from phago-mixotrophs to photoautotrophs.</title>
        <authorList>
            <person name="Ban H."/>
            <person name="Sato S."/>
            <person name="Yoshikawa S."/>
            <person name="Yamada K."/>
            <person name="Nakamura Y."/>
            <person name="Ichinomiya M."/>
            <person name="Sato N."/>
            <person name="Blanc-Mathieu R."/>
            <person name="Endo H."/>
            <person name="Kuwata A."/>
            <person name="Ogata H."/>
        </authorList>
    </citation>
    <scope>NUCLEOTIDE SEQUENCE [LARGE SCALE GENOMIC DNA]</scope>
</reference>